<feature type="binding site" evidence="3">
    <location>
        <begin position="284"/>
        <end position="288"/>
    </location>
    <ligand>
        <name>CoA</name>
        <dbReference type="ChEBI" id="CHEBI:57287"/>
    </ligand>
</feature>
<feature type="binding site" evidence="3">
    <location>
        <position position="379"/>
    </location>
    <ligand>
        <name>CoA</name>
        <dbReference type="ChEBI" id="CHEBI:57287"/>
    </ligand>
</feature>
<keyword evidence="6" id="KW-0808">Transferase</keyword>
<name>M1ZAL5_9FIRM</name>
<reference evidence="6 7" key="1">
    <citation type="submission" date="2016-11" db="EMBL/GenBank/DDBJ databases">
        <authorList>
            <person name="Manzoor S."/>
        </authorList>
    </citation>
    <scope>NUCLEOTIDE SEQUENCE [LARGE SCALE GENOMIC DNA]</scope>
    <source>
        <strain evidence="6">Clostridium ultunense strain Esp</strain>
    </source>
</reference>
<dbReference type="NCBIfam" id="TIGR03458">
    <property type="entry name" value="YgfH_subfam"/>
    <property type="match status" value="1"/>
</dbReference>
<evidence type="ECO:0000313" key="7">
    <source>
        <dbReference type="Proteomes" id="UP000245423"/>
    </source>
</evidence>
<dbReference type="Proteomes" id="UP000245423">
    <property type="component" value="Chromosome 1"/>
</dbReference>
<dbReference type="Pfam" id="PF13336">
    <property type="entry name" value="AcetylCoA_hyd_C"/>
    <property type="match status" value="1"/>
</dbReference>
<dbReference type="PANTHER" id="PTHR43609">
    <property type="entry name" value="ACETYL-COA HYDROLASE"/>
    <property type="match status" value="1"/>
</dbReference>
<feature type="domain" description="Acetyl-CoA hydrolase/transferase N-terminal" evidence="4">
    <location>
        <begin position="33"/>
        <end position="236"/>
    </location>
</feature>
<dbReference type="InterPro" id="IPR037171">
    <property type="entry name" value="NagB/RpiA_transferase-like"/>
</dbReference>
<dbReference type="Gene3D" id="3.30.750.70">
    <property type="entry name" value="4-hydroxybutyrate coenzyme like domains"/>
    <property type="match status" value="1"/>
</dbReference>
<evidence type="ECO:0000256" key="1">
    <source>
        <dbReference type="ARBA" id="ARBA00009632"/>
    </source>
</evidence>
<feature type="active site" description="5-glutamyl coenzyme A thioester intermediate" evidence="2">
    <location>
        <position position="309"/>
    </location>
</feature>
<dbReference type="FunFam" id="3.40.1080.20:FF:000001">
    <property type="entry name" value="Acetyl-CoA hydrolase Ach1"/>
    <property type="match status" value="1"/>
</dbReference>
<dbReference type="Pfam" id="PF02550">
    <property type="entry name" value="AcetylCoA_hydro"/>
    <property type="match status" value="1"/>
</dbReference>
<dbReference type="InterPro" id="IPR026888">
    <property type="entry name" value="AcetylCoA_hyd_C"/>
</dbReference>
<gene>
    <name evidence="6" type="primary">cat</name>
    <name evidence="6" type="ORF">CUESP1_1216</name>
</gene>
<evidence type="ECO:0000256" key="2">
    <source>
        <dbReference type="PIRSR" id="PIRSR617821-1"/>
    </source>
</evidence>
<feature type="binding site" evidence="3">
    <location>
        <position position="423"/>
    </location>
    <ligand>
        <name>CoA</name>
        <dbReference type="ChEBI" id="CHEBI:57287"/>
    </ligand>
</feature>
<dbReference type="InterPro" id="IPR003702">
    <property type="entry name" value="ActCoA_hydro_N"/>
</dbReference>
<dbReference type="GO" id="GO:0008775">
    <property type="term" value="F:acetate CoA-transferase activity"/>
    <property type="evidence" value="ECO:0007669"/>
    <property type="project" value="InterPro"/>
</dbReference>
<dbReference type="InterPro" id="IPR038460">
    <property type="entry name" value="AcetylCoA_hyd_C_sf"/>
</dbReference>
<dbReference type="Gene3D" id="3.40.1080.20">
    <property type="entry name" value="Acetyl-CoA hydrolase/transferase C-terminal domain"/>
    <property type="match status" value="1"/>
</dbReference>
<feature type="binding site" evidence="3">
    <location>
        <position position="403"/>
    </location>
    <ligand>
        <name>CoA</name>
        <dbReference type="ChEBI" id="CHEBI:57287"/>
    </ligand>
</feature>
<comment type="similarity">
    <text evidence="1">Belongs to the acetyl-CoA hydrolase/transferase family.</text>
</comment>
<dbReference type="SUPFAM" id="SSF100950">
    <property type="entry name" value="NagB/RpiA/CoA transferase-like"/>
    <property type="match status" value="2"/>
</dbReference>
<evidence type="ECO:0000313" key="6">
    <source>
        <dbReference type="EMBL" id="SHD76589.1"/>
    </source>
</evidence>
<feature type="binding site" evidence="3">
    <location>
        <position position="399"/>
    </location>
    <ligand>
        <name>CoA</name>
        <dbReference type="ChEBI" id="CHEBI:57287"/>
    </ligand>
</feature>
<evidence type="ECO:0000256" key="3">
    <source>
        <dbReference type="PIRSR" id="PIRSR617821-2"/>
    </source>
</evidence>
<dbReference type="InterPro" id="IPR046433">
    <property type="entry name" value="ActCoA_hydro"/>
</dbReference>
<keyword evidence="7" id="KW-1185">Reference proteome</keyword>
<feature type="domain" description="Acetyl-CoA hydrolase/transferase C-terminal" evidence="5">
    <location>
        <begin position="349"/>
        <end position="484"/>
    </location>
</feature>
<dbReference type="InterPro" id="IPR017821">
    <property type="entry name" value="Succinate_CoA_transferase"/>
</dbReference>
<dbReference type="EMBL" id="LT669839">
    <property type="protein sequence ID" value="SHD76589.1"/>
    <property type="molecule type" value="Genomic_DNA"/>
</dbReference>
<protein>
    <submittedName>
        <fullName evidence="6">Succinyl-CoA:coenzyme A transferase</fullName>
        <ecNumber evidence="6">2.8.3.-</ecNumber>
    </submittedName>
</protein>
<evidence type="ECO:0000259" key="5">
    <source>
        <dbReference type="Pfam" id="PF13336"/>
    </source>
</evidence>
<dbReference type="HOGENOM" id="CLU_019748_3_0_9"/>
<organism evidence="6 7">
    <name type="scientific">[Clostridium] ultunense Esp</name>
    <dbReference type="NCBI Taxonomy" id="1288971"/>
    <lineage>
        <taxon>Bacteria</taxon>
        <taxon>Bacillati</taxon>
        <taxon>Bacillota</taxon>
        <taxon>Tissierellia</taxon>
        <taxon>Tissierellales</taxon>
        <taxon>Tepidimicrobiaceae</taxon>
        <taxon>Schnuerera</taxon>
    </lineage>
</organism>
<dbReference type="EC" id="2.8.3.-" evidence="6"/>
<proteinExistence type="inferred from homology"/>
<evidence type="ECO:0000259" key="4">
    <source>
        <dbReference type="Pfam" id="PF02550"/>
    </source>
</evidence>
<dbReference type="GO" id="GO:0006083">
    <property type="term" value="P:acetate metabolic process"/>
    <property type="evidence" value="ECO:0007669"/>
    <property type="project" value="InterPro"/>
</dbReference>
<dbReference type="GO" id="GO:0006084">
    <property type="term" value="P:acetyl-CoA metabolic process"/>
    <property type="evidence" value="ECO:0007669"/>
    <property type="project" value="InterPro"/>
</dbReference>
<accession>M1ZAL5</accession>
<dbReference type="AlphaFoldDB" id="M1ZAL5"/>
<dbReference type="PANTHER" id="PTHR43609:SF1">
    <property type="entry name" value="ACETYL-COA HYDROLASE"/>
    <property type="match status" value="1"/>
</dbReference>
<dbReference type="Gene3D" id="3.40.1080.10">
    <property type="entry name" value="Glutaconate Coenzyme A-transferase"/>
    <property type="match status" value="1"/>
</dbReference>
<dbReference type="GO" id="GO:0003986">
    <property type="term" value="F:acetyl-CoA hydrolase activity"/>
    <property type="evidence" value="ECO:0007669"/>
    <property type="project" value="TreeGrafter"/>
</dbReference>
<sequence>MNSTNRQSSYSAYSLEGETDMKERILDESLIGKILTAEEAAETIIDGMTVATSGFTPSGYPKAVPLALAKRVRNTQEKMEITLIAGASVGDELDGELSREGIIKRRIPYQTNESIRSKINRGEIQFIDQHLSHVAQNINYNFIDKIDVAIIEAIKITEEGNIIPSTSIGISPTIVDKAKNIIIEVNMSQPLELEGIHDIYTIKNPPFRKPIPIINCFDRIGSNYIPLNKEKISGIVITDIKDNVRPLAPVNDNNKIMAGILMEFLDFEIRKGRIPKELLPLQSGVGSVANAVLKGFLNSKYDNLQFYTEVIQDSILDLVEAGRVCCASGTAITPSPEKLKEILLSMKRYRDKIILRPQEISNHPEIIRRLGVIAMNTAIEVDIYGNVNSTNVLGGNMMNGIGGSGDFARNAYLSIFFTESIIKDAHISTIVPLVSHHDHTEHDVDVIITERGIADLRGLSPKERAKRIIENCAHPDYKDQLREYYNRASRRRGHIPILLNEAFSWHCRFESVGTMKNDTGGKEYELSSN</sequence>